<keyword evidence="2" id="KW-1185">Reference proteome</keyword>
<accession>A0A2P7NWB8</accession>
<dbReference type="EMBL" id="PXXU01000014">
    <property type="protein sequence ID" value="PSJ17729.1"/>
    <property type="molecule type" value="Genomic_DNA"/>
</dbReference>
<dbReference type="AlphaFoldDB" id="A0A2P7NWB8"/>
<organism evidence="1 2">
    <name type="scientific">Nitrosomonas supralitoralis</name>
    <dbReference type="NCBI Taxonomy" id="2116706"/>
    <lineage>
        <taxon>Bacteria</taxon>
        <taxon>Pseudomonadati</taxon>
        <taxon>Pseudomonadota</taxon>
        <taxon>Betaproteobacteria</taxon>
        <taxon>Nitrosomonadales</taxon>
        <taxon>Nitrosomonadaceae</taxon>
        <taxon>Nitrosomonas</taxon>
    </lineage>
</organism>
<evidence type="ECO:0000313" key="2">
    <source>
        <dbReference type="Proteomes" id="UP000241912"/>
    </source>
</evidence>
<dbReference type="RefSeq" id="WP_106706439.1">
    <property type="nucleotide sequence ID" value="NZ_PXXU01000014.1"/>
</dbReference>
<protein>
    <submittedName>
        <fullName evidence="1">Host attachment protein</fullName>
    </submittedName>
</protein>
<name>A0A2P7NWB8_9PROT</name>
<evidence type="ECO:0000313" key="1">
    <source>
        <dbReference type="EMBL" id="PSJ17729.1"/>
    </source>
</evidence>
<dbReference type="OrthoDB" id="329419at2"/>
<proteinExistence type="predicted"/>
<dbReference type="InterPro" id="IPR019291">
    <property type="entry name" value="Host_attachment_protein"/>
</dbReference>
<comment type="caution">
    <text evidence="1">The sequence shown here is derived from an EMBL/GenBank/DDBJ whole genome shotgun (WGS) entry which is preliminary data.</text>
</comment>
<reference evidence="1 2" key="1">
    <citation type="submission" date="2018-03" db="EMBL/GenBank/DDBJ databases">
        <title>Draft genome of Nitrosomonas supralitoralis APG5.</title>
        <authorList>
            <person name="Urakawa H."/>
            <person name="Lopez J.V."/>
        </authorList>
    </citation>
    <scope>NUCLEOTIDE SEQUENCE [LARGE SCALE GENOMIC DNA]</scope>
    <source>
        <strain evidence="1 2">APG5</strain>
    </source>
</reference>
<dbReference type="Proteomes" id="UP000241912">
    <property type="component" value="Unassembled WGS sequence"/>
</dbReference>
<gene>
    <name evidence="1" type="ORF">C7H79_06255</name>
</gene>
<dbReference type="Pfam" id="PF10116">
    <property type="entry name" value="Host_attach"/>
    <property type="match status" value="1"/>
</dbReference>
<sequence length="145" mass="16326">MTKIWVLTANSGNATLYTADSPIATLTELETFNNPDARVKQMELSSDRPGRSFDSHGEGRHAMAVEVEPKQQEQIRFAKLIVDRLEQERVENAFERLVIVAAPAFLGLLRSNFSAPLSSLVSLEIDKDYSSLRPEELRARLPERL</sequence>